<reference evidence="2" key="1">
    <citation type="submission" date="2016-11" db="EMBL/GenBank/DDBJ databases">
        <authorList>
            <person name="Varghese N."/>
            <person name="Submissions S."/>
        </authorList>
    </citation>
    <scope>NUCLEOTIDE SEQUENCE [LARGE SCALE GENOMIC DNA]</scope>
    <source>
        <strain evidence="2">CGMCC 1.2749</strain>
    </source>
</reference>
<protein>
    <recommendedName>
        <fullName evidence="3">Prophage protein</fullName>
    </recommendedName>
</protein>
<evidence type="ECO:0000313" key="2">
    <source>
        <dbReference type="Proteomes" id="UP000184092"/>
    </source>
</evidence>
<dbReference type="Proteomes" id="UP000184092">
    <property type="component" value="Unassembled WGS sequence"/>
</dbReference>
<evidence type="ECO:0008006" key="3">
    <source>
        <dbReference type="Google" id="ProtNLM"/>
    </source>
</evidence>
<dbReference type="STRING" id="178356.SAMN05216269_104189"/>
<dbReference type="EMBL" id="FRCL01000004">
    <property type="protein sequence ID" value="SHM43026.1"/>
    <property type="molecule type" value="Genomic_DNA"/>
</dbReference>
<dbReference type="RefSeq" id="WP_073207343.1">
    <property type="nucleotide sequence ID" value="NZ_FRCL01000004.1"/>
</dbReference>
<proteinExistence type="predicted"/>
<organism evidence="1 2">
    <name type="scientific">Flavobacterium xinjiangense</name>
    <dbReference type="NCBI Taxonomy" id="178356"/>
    <lineage>
        <taxon>Bacteria</taxon>
        <taxon>Pseudomonadati</taxon>
        <taxon>Bacteroidota</taxon>
        <taxon>Flavobacteriia</taxon>
        <taxon>Flavobacteriales</taxon>
        <taxon>Flavobacteriaceae</taxon>
        <taxon>Flavobacterium</taxon>
    </lineage>
</organism>
<accession>A0A1M7IQC8</accession>
<evidence type="ECO:0000313" key="1">
    <source>
        <dbReference type="EMBL" id="SHM43026.1"/>
    </source>
</evidence>
<name>A0A1M7IQC8_9FLAO</name>
<keyword evidence="2" id="KW-1185">Reference proteome</keyword>
<gene>
    <name evidence="1" type="ORF">SAMN05216269_104189</name>
</gene>
<dbReference type="AlphaFoldDB" id="A0A1M7IQC8"/>
<sequence>MITTEFKKKFLTKEILCLLLGHKFIVTRTVTDHFKEYKCTVCQIELTNDENGHKTFLTPELKEINETLIGFHNKKLHLV</sequence>
<dbReference type="OrthoDB" id="1450221at2"/>